<dbReference type="PROSITE" id="PS51257">
    <property type="entry name" value="PROKAR_LIPOPROTEIN"/>
    <property type="match status" value="1"/>
</dbReference>
<dbReference type="InterPro" id="IPR036890">
    <property type="entry name" value="HATPase_C_sf"/>
</dbReference>
<proteinExistence type="predicted"/>
<dbReference type="Gene3D" id="3.30.565.10">
    <property type="entry name" value="Histidine kinase-like ATPase, C-terminal domain"/>
    <property type="match status" value="1"/>
</dbReference>
<feature type="domain" description="Histidine kinase" evidence="8">
    <location>
        <begin position="290"/>
        <end position="508"/>
    </location>
</feature>
<evidence type="ECO:0000256" key="7">
    <source>
        <dbReference type="SAM" id="Phobius"/>
    </source>
</evidence>
<dbReference type="SUPFAM" id="SSF47384">
    <property type="entry name" value="Homodimeric domain of signal transducing histidine kinase"/>
    <property type="match status" value="1"/>
</dbReference>
<keyword evidence="7" id="KW-0472">Membrane</keyword>
<comment type="catalytic activity">
    <reaction evidence="1">
        <text>ATP + protein L-histidine = ADP + protein N-phospho-L-histidine.</text>
        <dbReference type="EC" id="2.7.13.3"/>
    </reaction>
</comment>
<keyword evidence="3" id="KW-0597">Phosphoprotein</keyword>
<dbReference type="InterPro" id="IPR050736">
    <property type="entry name" value="Sensor_HK_Regulatory"/>
</dbReference>
<keyword evidence="5" id="KW-0418">Kinase</keyword>
<dbReference type="InterPro" id="IPR007892">
    <property type="entry name" value="CHASE4"/>
</dbReference>
<dbReference type="InterPro" id="IPR004358">
    <property type="entry name" value="Sig_transdc_His_kin-like_C"/>
</dbReference>
<dbReference type="Pfam" id="PF02518">
    <property type="entry name" value="HATPase_c"/>
    <property type="match status" value="1"/>
</dbReference>
<keyword evidence="10" id="KW-1185">Reference proteome</keyword>
<dbReference type="Pfam" id="PF00512">
    <property type="entry name" value="HisKA"/>
    <property type="match status" value="1"/>
</dbReference>
<evidence type="ECO:0000256" key="3">
    <source>
        <dbReference type="ARBA" id="ARBA00022553"/>
    </source>
</evidence>
<dbReference type="EMBL" id="JBHRSL010000003">
    <property type="protein sequence ID" value="MFC3051453.1"/>
    <property type="molecule type" value="Genomic_DNA"/>
</dbReference>
<dbReference type="SMART" id="SM00387">
    <property type="entry name" value="HATPase_c"/>
    <property type="match status" value="1"/>
</dbReference>
<evidence type="ECO:0000256" key="6">
    <source>
        <dbReference type="ARBA" id="ARBA00023012"/>
    </source>
</evidence>
<dbReference type="PROSITE" id="PS50109">
    <property type="entry name" value="HIS_KIN"/>
    <property type="match status" value="1"/>
</dbReference>
<feature type="transmembrane region" description="Helical" evidence="7">
    <location>
        <begin position="7"/>
        <end position="31"/>
    </location>
</feature>
<keyword evidence="6" id="KW-0902">Two-component regulatory system</keyword>
<dbReference type="SMART" id="SM00388">
    <property type="entry name" value="HisKA"/>
    <property type="match status" value="1"/>
</dbReference>
<name>A0ABV7D2R4_9PROT</name>
<keyword evidence="9" id="KW-0547">Nucleotide-binding</keyword>
<dbReference type="InterPro" id="IPR003661">
    <property type="entry name" value="HisK_dim/P_dom"/>
</dbReference>
<dbReference type="PANTHER" id="PTHR43711:SF26">
    <property type="entry name" value="SENSOR HISTIDINE KINASE RCSC"/>
    <property type="match status" value="1"/>
</dbReference>
<evidence type="ECO:0000256" key="4">
    <source>
        <dbReference type="ARBA" id="ARBA00022679"/>
    </source>
</evidence>
<evidence type="ECO:0000256" key="5">
    <source>
        <dbReference type="ARBA" id="ARBA00022777"/>
    </source>
</evidence>
<keyword evidence="4" id="KW-0808">Transferase</keyword>
<dbReference type="SUPFAM" id="SSF55874">
    <property type="entry name" value="ATPase domain of HSP90 chaperone/DNA topoisomerase II/histidine kinase"/>
    <property type="match status" value="1"/>
</dbReference>
<dbReference type="Pfam" id="PF05228">
    <property type="entry name" value="CHASE4"/>
    <property type="match status" value="1"/>
</dbReference>
<dbReference type="RefSeq" id="WP_194214338.1">
    <property type="nucleotide sequence ID" value="NZ_CP061205.1"/>
</dbReference>
<protein>
    <recommendedName>
        <fullName evidence="2">histidine kinase</fullName>
        <ecNumber evidence="2">2.7.13.3</ecNumber>
    </recommendedName>
</protein>
<dbReference type="InterPro" id="IPR003594">
    <property type="entry name" value="HATPase_dom"/>
</dbReference>
<dbReference type="EC" id="2.7.13.3" evidence="2"/>
<dbReference type="InterPro" id="IPR005467">
    <property type="entry name" value="His_kinase_dom"/>
</dbReference>
<organism evidence="9 10">
    <name type="scientific">Kordiimonas pumila</name>
    <dbReference type="NCBI Taxonomy" id="2161677"/>
    <lineage>
        <taxon>Bacteria</taxon>
        <taxon>Pseudomonadati</taxon>
        <taxon>Pseudomonadota</taxon>
        <taxon>Alphaproteobacteria</taxon>
        <taxon>Kordiimonadales</taxon>
        <taxon>Kordiimonadaceae</taxon>
        <taxon>Kordiimonas</taxon>
    </lineage>
</organism>
<evidence type="ECO:0000256" key="2">
    <source>
        <dbReference type="ARBA" id="ARBA00012438"/>
    </source>
</evidence>
<evidence type="ECO:0000256" key="1">
    <source>
        <dbReference type="ARBA" id="ARBA00000085"/>
    </source>
</evidence>
<keyword evidence="9" id="KW-0067">ATP-binding</keyword>
<keyword evidence="7" id="KW-1133">Transmembrane helix</keyword>
<dbReference type="Proteomes" id="UP001595444">
    <property type="component" value="Unassembled WGS sequence"/>
</dbReference>
<dbReference type="PANTHER" id="PTHR43711">
    <property type="entry name" value="TWO-COMPONENT HISTIDINE KINASE"/>
    <property type="match status" value="1"/>
</dbReference>
<dbReference type="GO" id="GO:0005524">
    <property type="term" value="F:ATP binding"/>
    <property type="evidence" value="ECO:0007669"/>
    <property type="project" value="UniProtKB-KW"/>
</dbReference>
<comment type="caution">
    <text evidence="9">The sequence shown here is derived from an EMBL/GenBank/DDBJ whole genome shotgun (WGS) entry which is preliminary data.</text>
</comment>
<dbReference type="Gene3D" id="1.10.287.130">
    <property type="match status" value="1"/>
</dbReference>
<evidence type="ECO:0000313" key="9">
    <source>
        <dbReference type="EMBL" id="MFC3051453.1"/>
    </source>
</evidence>
<evidence type="ECO:0000313" key="10">
    <source>
        <dbReference type="Proteomes" id="UP001595444"/>
    </source>
</evidence>
<evidence type="ECO:0000259" key="8">
    <source>
        <dbReference type="PROSITE" id="PS50109"/>
    </source>
</evidence>
<reference evidence="10" key="1">
    <citation type="journal article" date="2019" name="Int. J. Syst. Evol. Microbiol.">
        <title>The Global Catalogue of Microorganisms (GCM) 10K type strain sequencing project: providing services to taxonomists for standard genome sequencing and annotation.</title>
        <authorList>
            <consortium name="The Broad Institute Genomics Platform"/>
            <consortium name="The Broad Institute Genome Sequencing Center for Infectious Disease"/>
            <person name="Wu L."/>
            <person name="Ma J."/>
        </authorList>
    </citation>
    <scope>NUCLEOTIDE SEQUENCE [LARGE SCALE GENOMIC DNA]</scope>
    <source>
        <strain evidence="10">KCTC 62164</strain>
    </source>
</reference>
<accession>A0ABV7D2R4</accession>
<dbReference type="InterPro" id="IPR036097">
    <property type="entry name" value="HisK_dim/P_sf"/>
</dbReference>
<dbReference type="PRINTS" id="PR00344">
    <property type="entry name" value="BCTRLSENSOR"/>
</dbReference>
<gene>
    <name evidence="9" type="ORF">ACFOKA_06010</name>
</gene>
<sequence length="513" mass="56460">MTLKFKALVMPVFISTIACILAFIAIVIFAVHEQDKTTLNSEKSILQNEFNSISQNILSITNDNAFWDFSVEKVHLQEDLAWAATALCDSTTSFSFIDGVIIIRPDGSVMYSCLTEGDISIEAITSKLANLTNAMNLTNDAAEADKSGYINVDGQIVAYGASMVRPNGRMVFNQALPDRLPTYIFFGLVTQDRITAIGDESGIDSLTIDKIVGKHPHAVDTLYDYEGNIATSFNWHPDQPGKRLIKNVILPSILLLLIVGVSLAYFMRQAIRTISQMDAANKAKTSFLASMSHEIRTPLNSILGFSELVGMEIFGKVEGEKNKEYLELIKSSGHHLLAIINDILDLSKLEAGKFVVYAEKIDLHSTINNCVQLNEPGAIEKNITINCICDAATVNSDERIIRQVLLNILSNALKFTGSGGTIKIVGVREDKFYRVTIEDTGIGMTDEQVQVAMSPFGQIEGHYERSHTGTGLGLPLVDRFMALLEGKMFIKSTPNVGTTVTLRFPYDGKRKDL</sequence>
<keyword evidence="7" id="KW-0812">Transmembrane</keyword>
<dbReference type="CDD" id="cd00082">
    <property type="entry name" value="HisKA"/>
    <property type="match status" value="1"/>
</dbReference>
<feature type="transmembrane region" description="Helical" evidence="7">
    <location>
        <begin position="248"/>
        <end position="267"/>
    </location>
</feature>